<keyword evidence="1" id="KW-0472">Membrane</keyword>
<gene>
    <name evidence="2" type="ORF">GH885_07335</name>
</gene>
<feature type="transmembrane region" description="Helical" evidence="1">
    <location>
        <begin position="37"/>
        <end position="53"/>
    </location>
</feature>
<comment type="caution">
    <text evidence="2">The sequence shown here is derived from an EMBL/GenBank/DDBJ whole genome shotgun (WGS) entry which is preliminary data.</text>
</comment>
<feature type="transmembrane region" description="Helical" evidence="1">
    <location>
        <begin position="12"/>
        <end position="31"/>
    </location>
</feature>
<evidence type="ECO:0000313" key="2">
    <source>
        <dbReference type="EMBL" id="MRI66157.1"/>
    </source>
</evidence>
<organism evidence="2 3">
    <name type="scientific">Gracilibacillus thailandensis</name>
    <dbReference type="NCBI Taxonomy" id="563735"/>
    <lineage>
        <taxon>Bacteria</taxon>
        <taxon>Bacillati</taxon>
        <taxon>Bacillota</taxon>
        <taxon>Bacilli</taxon>
        <taxon>Bacillales</taxon>
        <taxon>Bacillaceae</taxon>
        <taxon>Gracilibacillus</taxon>
    </lineage>
</organism>
<proteinExistence type="predicted"/>
<keyword evidence="1" id="KW-1133">Transmembrane helix</keyword>
<reference evidence="2 3" key="1">
    <citation type="submission" date="2019-10" db="EMBL/GenBank/DDBJ databases">
        <title>Gracilibacillus salitolerans sp. nov., a moderate halophile isolated from a saline soil in northwest China.</title>
        <authorList>
            <person name="Gan L."/>
        </authorList>
    </citation>
    <scope>NUCLEOTIDE SEQUENCE [LARGE SCALE GENOMIC DNA]</scope>
    <source>
        <strain evidence="2 3">TP2-8</strain>
    </source>
</reference>
<keyword evidence="1" id="KW-0812">Transmembrane</keyword>
<dbReference type="Proteomes" id="UP000435187">
    <property type="component" value="Unassembled WGS sequence"/>
</dbReference>
<sequence>MREKSLKIQKWLIIILTVLAAVLLITTWQGWFLVSPLIHFNLALLSLGLYGIHMYQKEGNKNKEVYLLSITAIYINLAISTFIHNIWSTEKIFTQQGITKLSIFVFLAMSVYLAIAYIRARITYKQVKGNQRHNETWHVTKKEIEEMEKSPDIYINLGKYHETTND</sequence>
<dbReference type="AlphaFoldDB" id="A0A6N7QVK8"/>
<feature type="transmembrane region" description="Helical" evidence="1">
    <location>
        <begin position="65"/>
        <end position="86"/>
    </location>
</feature>
<evidence type="ECO:0000313" key="3">
    <source>
        <dbReference type="Proteomes" id="UP000435187"/>
    </source>
</evidence>
<accession>A0A6N7QVK8</accession>
<dbReference type="EMBL" id="WJEE01000012">
    <property type="protein sequence ID" value="MRI66157.1"/>
    <property type="molecule type" value="Genomic_DNA"/>
</dbReference>
<name>A0A6N7QVK8_9BACI</name>
<feature type="transmembrane region" description="Helical" evidence="1">
    <location>
        <begin position="98"/>
        <end position="118"/>
    </location>
</feature>
<evidence type="ECO:0000256" key="1">
    <source>
        <dbReference type="SAM" id="Phobius"/>
    </source>
</evidence>
<dbReference type="RefSeq" id="WP_153834916.1">
    <property type="nucleotide sequence ID" value="NZ_JBHUMW010000094.1"/>
</dbReference>
<protein>
    <submittedName>
        <fullName evidence="2">Uncharacterized protein</fullName>
    </submittedName>
</protein>
<keyword evidence="3" id="KW-1185">Reference proteome</keyword>